<proteinExistence type="predicted"/>
<evidence type="ECO:0000256" key="2">
    <source>
        <dbReference type="SAM" id="Phobius"/>
    </source>
</evidence>
<dbReference type="EMBL" id="JAZGQK010000026">
    <property type="protein sequence ID" value="MEE6262247.1"/>
    <property type="molecule type" value="Genomic_DNA"/>
</dbReference>
<feature type="compositionally biased region" description="Low complexity" evidence="1">
    <location>
        <begin position="249"/>
        <end position="258"/>
    </location>
</feature>
<dbReference type="Proteomes" id="UP001332243">
    <property type="component" value="Unassembled WGS sequence"/>
</dbReference>
<keyword evidence="4" id="KW-1185">Reference proteome</keyword>
<feature type="region of interest" description="Disordered" evidence="1">
    <location>
        <begin position="232"/>
        <end position="258"/>
    </location>
</feature>
<keyword evidence="2" id="KW-0472">Membrane</keyword>
<feature type="transmembrane region" description="Helical" evidence="2">
    <location>
        <begin position="24"/>
        <end position="44"/>
    </location>
</feature>
<reference evidence="3 4" key="1">
    <citation type="submission" date="2024-01" db="EMBL/GenBank/DDBJ databases">
        <title>Genome insights into Plantactinospora sonchi sp. nov.</title>
        <authorList>
            <person name="Wang L."/>
        </authorList>
    </citation>
    <scope>NUCLEOTIDE SEQUENCE [LARGE SCALE GENOMIC DNA]</scope>
    <source>
        <strain evidence="3 4">NEAU-QY2</strain>
    </source>
</reference>
<feature type="transmembrane region" description="Helical" evidence="2">
    <location>
        <begin position="162"/>
        <end position="188"/>
    </location>
</feature>
<keyword evidence="2" id="KW-1133">Transmembrane helix</keyword>
<dbReference type="Pfam" id="PF10067">
    <property type="entry name" value="DUF2306"/>
    <property type="match status" value="1"/>
</dbReference>
<feature type="transmembrane region" description="Helical" evidence="2">
    <location>
        <begin position="100"/>
        <end position="124"/>
    </location>
</feature>
<feature type="transmembrane region" description="Helical" evidence="2">
    <location>
        <begin position="130"/>
        <end position="150"/>
    </location>
</feature>
<dbReference type="RefSeq" id="WP_331217175.1">
    <property type="nucleotide sequence ID" value="NZ_JAZGQK010000026.1"/>
</dbReference>
<evidence type="ECO:0000313" key="4">
    <source>
        <dbReference type="Proteomes" id="UP001332243"/>
    </source>
</evidence>
<organism evidence="3 4">
    <name type="scientific">Plantactinospora sonchi</name>
    <dbReference type="NCBI Taxonomy" id="1544735"/>
    <lineage>
        <taxon>Bacteria</taxon>
        <taxon>Bacillati</taxon>
        <taxon>Actinomycetota</taxon>
        <taxon>Actinomycetes</taxon>
        <taxon>Micromonosporales</taxon>
        <taxon>Micromonosporaceae</taxon>
        <taxon>Plantactinospora</taxon>
    </lineage>
</organism>
<evidence type="ECO:0000256" key="1">
    <source>
        <dbReference type="SAM" id="MobiDB-lite"/>
    </source>
</evidence>
<comment type="caution">
    <text evidence="3">The sequence shown here is derived from an EMBL/GenBank/DDBJ whole genome shotgun (WGS) entry which is preliminary data.</text>
</comment>
<keyword evidence="2" id="KW-0812">Transmembrane</keyword>
<feature type="transmembrane region" description="Helical" evidence="2">
    <location>
        <begin position="208"/>
        <end position="225"/>
    </location>
</feature>
<gene>
    <name evidence="3" type="ORF">V1633_27560</name>
</gene>
<name>A0ABU7S0I4_9ACTN</name>
<sequence length="258" mass="28886">MTQRTEQATTPRSVRRVRWWRRPWVLPLAVLTIVFLAFSLPPYLTLDPDRSRLPLRDEFAAHYPFLLAHIGFGTVALVTSCLQVWPWFRQRHPAAHRWLGRAYFFGGVLPGGLAGLVVSVVAVQGVVGRIGNALLATVWLLFSFAGYRMARQRRYAEHRRWMVRSFALTTSIVVNRLWLVLGIIALAPLTDTYYGGDEEAMIQAAAEASIWLSWVVNLLVAEWWLERGRGRRRRPAGESGGTAGTDPVSAPAPASSPA</sequence>
<dbReference type="InterPro" id="IPR018750">
    <property type="entry name" value="DUF2306_membrane"/>
</dbReference>
<feature type="transmembrane region" description="Helical" evidence="2">
    <location>
        <begin position="64"/>
        <end position="88"/>
    </location>
</feature>
<accession>A0ABU7S0I4</accession>
<protein>
    <submittedName>
        <fullName evidence="3">DUF2306 domain-containing protein</fullName>
    </submittedName>
</protein>
<evidence type="ECO:0000313" key="3">
    <source>
        <dbReference type="EMBL" id="MEE6262247.1"/>
    </source>
</evidence>